<dbReference type="RefSeq" id="WP_092704185.1">
    <property type="nucleotide sequence ID" value="NZ_FOSR01000010.1"/>
</dbReference>
<keyword evidence="1" id="KW-0812">Transmembrane</keyword>
<dbReference type="EMBL" id="FOSR01000010">
    <property type="protein sequence ID" value="SFK98022.1"/>
    <property type="molecule type" value="Genomic_DNA"/>
</dbReference>
<dbReference type="Pfam" id="PF13400">
    <property type="entry name" value="Tad"/>
    <property type="match status" value="1"/>
</dbReference>
<keyword evidence="1" id="KW-1133">Transmembrane helix</keyword>
<sequence length="602" mass="61674">MQAPTPHPGSIQPGATSIRRQHGSMAIAMMLMLLGLISILGIVEVGYLYWAHRDAQKVADLAALSGAQQLSGPACTTDSDAYKAALGNAADNGATGKDGKPANGYTSIDITCGRQPANGSSILAPASASSVAAIKVVASRGVNPLFGKGMAWQSTFPIKAEAVAINSQPIASFSVGSSLAKIDPTLLNTTLGTSLGLQLLSHNGIANTNISLLGLVKASPIDVGTVSGVLNAPITVGDFLTAYVQALQQSSNAANIDMSIVNAGVASIEAQLGNTSIDLGSILNVNANTDDPNVALNTDVSALDILNAVVLAADSKNAVALPATSIDVPGVATVDLSLSIIEPPQIGIGGVGTTAHTAEIRLSLSVSVLNNPTMPENQSLLSIPLYLEIAPTDASIKSIQCHVPIDNGGIGNIVTIEADPGLLNAFLGKLNASSAFTNTQSDWATIVADGDFASLVNVSANVLGIVIPVAELQAKSDLSLKTYTPPAPSHPFTESPAQPLPQEWSTPANNIDLGTVIDGLLTSKTLHVQPKLLGISLSGLDSLLSGLLNGLSTLLRPILDPVFRSVDELLIHPLLQTLGISIDSADVRLISVNCNSGAQLVY</sequence>
<keyword evidence="1" id="KW-0472">Membrane</keyword>
<proteinExistence type="predicted"/>
<evidence type="ECO:0000256" key="1">
    <source>
        <dbReference type="SAM" id="Phobius"/>
    </source>
</evidence>
<reference evidence="4" key="1">
    <citation type="submission" date="2016-10" db="EMBL/GenBank/DDBJ databases">
        <authorList>
            <person name="Varghese N."/>
            <person name="Submissions S."/>
        </authorList>
    </citation>
    <scope>NUCLEOTIDE SEQUENCE [LARGE SCALE GENOMIC DNA]</scope>
    <source>
        <strain evidence="4">MO64</strain>
    </source>
</reference>
<dbReference type="Proteomes" id="UP000198725">
    <property type="component" value="Unassembled WGS sequence"/>
</dbReference>
<feature type="transmembrane region" description="Helical" evidence="1">
    <location>
        <begin position="27"/>
        <end position="50"/>
    </location>
</feature>
<accession>A0A1I4DWP3</accession>
<gene>
    <name evidence="3" type="ORF">SAMN05192579_11080</name>
</gene>
<evidence type="ECO:0000259" key="2">
    <source>
        <dbReference type="Pfam" id="PF13400"/>
    </source>
</evidence>
<organism evidence="3 4">
    <name type="scientific">Rhodanobacter glycinis</name>
    <dbReference type="NCBI Taxonomy" id="582702"/>
    <lineage>
        <taxon>Bacteria</taxon>
        <taxon>Pseudomonadati</taxon>
        <taxon>Pseudomonadota</taxon>
        <taxon>Gammaproteobacteria</taxon>
        <taxon>Lysobacterales</taxon>
        <taxon>Rhodanobacteraceae</taxon>
        <taxon>Rhodanobacter</taxon>
    </lineage>
</organism>
<evidence type="ECO:0000313" key="3">
    <source>
        <dbReference type="EMBL" id="SFK98022.1"/>
    </source>
</evidence>
<name>A0A1I4DWP3_9GAMM</name>
<dbReference type="AlphaFoldDB" id="A0A1I4DWP3"/>
<dbReference type="InterPro" id="IPR028087">
    <property type="entry name" value="Tad_N"/>
</dbReference>
<feature type="domain" description="Putative Flp pilus-assembly TadG-like N-terminal" evidence="2">
    <location>
        <begin position="23"/>
        <end position="69"/>
    </location>
</feature>
<evidence type="ECO:0000313" key="4">
    <source>
        <dbReference type="Proteomes" id="UP000198725"/>
    </source>
</evidence>
<keyword evidence="4" id="KW-1185">Reference proteome</keyword>
<protein>
    <submittedName>
        <fullName evidence="3">Uncharacterized membrane protein</fullName>
    </submittedName>
</protein>